<dbReference type="Pfam" id="PF09485">
    <property type="entry name" value="CRISPR_Cse2"/>
    <property type="match status" value="1"/>
</dbReference>
<protein>
    <submittedName>
        <fullName evidence="1">CRISPR system Cascade subunit CasB</fullName>
    </submittedName>
</protein>
<dbReference type="RefSeq" id="WP_183959241.1">
    <property type="nucleotide sequence ID" value="NZ_JACIFB010000017.1"/>
</dbReference>
<evidence type="ECO:0000313" key="1">
    <source>
        <dbReference type="EMBL" id="MCS3866593.1"/>
    </source>
</evidence>
<dbReference type="NCBIfam" id="TIGR02548">
    <property type="entry name" value="casB_cse2"/>
    <property type="match status" value="1"/>
</dbReference>
<gene>
    <name evidence="1" type="ORF">GGP82_003171</name>
</gene>
<dbReference type="InterPro" id="IPR038287">
    <property type="entry name" value="Cse2_sf"/>
</dbReference>
<name>A0A9X2U4N2_9BACT</name>
<dbReference type="Proteomes" id="UP001155034">
    <property type="component" value="Unassembled WGS sequence"/>
</dbReference>
<organism evidence="1 2">
    <name type="scientific">Salinibacter ruber</name>
    <dbReference type="NCBI Taxonomy" id="146919"/>
    <lineage>
        <taxon>Bacteria</taxon>
        <taxon>Pseudomonadati</taxon>
        <taxon>Rhodothermota</taxon>
        <taxon>Rhodothermia</taxon>
        <taxon>Rhodothermales</taxon>
        <taxon>Salinibacteraceae</taxon>
        <taxon>Salinibacter</taxon>
    </lineage>
</organism>
<proteinExistence type="predicted"/>
<dbReference type="CDD" id="cd09731">
    <property type="entry name" value="Cse2_I-E"/>
    <property type="match status" value="1"/>
</dbReference>
<accession>A0A9X2U4N2</accession>
<dbReference type="InterPro" id="IPR013382">
    <property type="entry name" value="CRISPR-assoc_prot_Cse2"/>
</dbReference>
<dbReference type="Gene3D" id="1.10.520.40">
    <property type="entry name" value="CRISPR-associated protein Cse2"/>
    <property type="match status" value="1"/>
</dbReference>
<sequence>MLHPEEGSLPSGDRAALRRIDLGAPVTPTLWKVLFALDQDDAPDWISENRWERRWAALLMGMAHCAGLHDYDVPLGQALAEAGWSETRFVRLLEADDETLMVLLRRVAQYLASKQQPANWDDMRGLLFYQSGDTAEDIRLSIARSYYRTLHAQDED</sequence>
<dbReference type="EMBL" id="JANTYZ010000015">
    <property type="protein sequence ID" value="MCS3866593.1"/>
    <property type="molecule type" value="Genomic_DNA"/>
</dbReference>
<reference evidence="1" key="1">
    <citation type="submission" date="2022-08" db="EMBL/GenBank/DDBJ databases">
        <title>Genomic Encyclopedia of Type Strains, Phase V (KMG-V): Genome sequencing to study the core and pangenomes of soil and plant-associated prokaryotes.</title>
        <authorList>
            <person name="Whitman W."/>
        </authorList>
    </citation>
    <scope>NUCLEOTIDE SEQUENCE</scope>
    <source>
        <strain evidence="1">SP2016B</strain>
    </source>
</reference>
<comment type="caution">
    <text evidence="1">The sequence shown here is derived from an EMBL/GenBank/DDBJ whole genome shotgun (WGS) entry which is preliminary data.</text>
</comment>
<dbReference type="AlphaFoldDB" id="A0A9X2U4N2"/>
<evidence type="ECO:0000313" key="2">
    <source>
        <dbReference type="Proteomes" id="UP001155034"/>
    </source>
</evidence>